<name>A0A5C9A982_9GAMM</name>
<feature type="transmembrane region" description="Helical" evidence="5">
    <location>
        <begin position="202"/>
        <end position="224"/>
    </location>
</feature>
<reference evidence="7 8" key="1">
    <citation type="submission" date="2019-08" db="EMBL/GenBank/DDBJ databases">
        <title>Parahaliea maris sp. nov., isolated from the surface seawater.</title>
        <authorList>
            <person name="Liu Y."/>
        </authorList>
    </citation>
    <scope>NUCLEOTIDE SEQUENCE [LARGE SCALE GENOMIC DNA]</scope>
    <source>
        <strain evidence="7 8">HSLHS9</strain>
    </source>
</reference>
<evidence type="ECO:0000256" key="5">
    <source>
        <dbReference type="SAM" id="Phobius"/>
    </source>
</evidence>
<evidence type="ECO:0000313" key="8">
    <source>
        <dbReference type="Proteomes" id="UP000321039"/>
    </source>
</evidence>
<evidence type="ECO:0000256" key="4">
    <source>
        <dbReference type="ARBA" id="ARBA00023136"/>
    </source>
</evidence>
<accession>A0A5C9A982</accession>
<keyword evidence="4 5" id="KW-0472">Membrane</keyword>
<comment type="subcellular location">
    <subcellularLocation>
        <location evidence="1">Membrane</location>
    </subcellularLocation>
</comment>
<dbReference type="PANTHER" id="PTHR11863">
    <property type="entry name" value="STEROL DESATURASE"/>
    <property type="match status" value="1"/>
</dbReference>
<keyword evidence="8" id="KW-1185">Reference proteome</keyword>
<dbReference type="Proteomes" id="UP000321039">
    <property type="component" value="Unassembled WGS sequence"/>
</dbReference>
<keyword evidence="2 5" id="KW-0812">Transmembrane</keyword>
<gene>
    <name evidence="7" type="ORF">FV139_01135</name>
</gene>
<feature type="domain" description="Fatty acid hydroxylase" evidence="6">
    <location>
        <begin position="151"/>
        <end position="289"/>
    </location>
</feature>
<dbReference type="Pfam" id="PF04116">
    <property type="entry name" value="FA_hydroxylase"/>
    <property type="match status" value="1"/>
</dbReference>
<feature type="transmembrane region" description="Helical" evidence="5">
    <location>
        <begin position="119"/>
        <end position="138"/>
    </location>
</feature>
<protein>
    <submittedName>
        <fullName evidence="7">Sterol desaturase family protein</fullName>
    </submittedName>
</protein>
<keyword evidence="3 5" id="KW-1133">Transmembrane helix</keyword>
<comment type="caution">
    <text evidence="7">The sequence shown here is derived from an EMBL/GenBank/DDBJ whole genome shotgun (WGS) entry which is preliminary data.</text>
</comment>
<feature type="transmembrane region" description="Helical" evidence="5">
    <location>
        <begin position="61"/>
        <end position="82"/>
    </location>
</feature>
<feature type="transmembrane region" description="Helical" evidence="5">
    <location>
        <begin position="144"/>
        <end position="164"/>
    </location>
</feature>
<organism evidence="7 8">
    <name type="scientific">Parahaliea maris</name>
    <dbReference type="NCBI Taxonomy" id="2716870"/>
    <lineage>
        <taxon>Bacteria</taxon>
        <taxon>Pseudomonadati</taxon>
        <taxon>Pseudomonadota</taxon>
        <taxon>Gammaproteobacteria</taxon>
        <taxon>Cellvibrionales</taxon>
        <taxon>Halieaceae</taxon>
        <taxon>Parahaliea</taxon>
    </lineage>
</organism>
<dbReference type="InterPro" id="IPR050307">
    <property type="entry name" value="Sterol_Desaturase_Related"/>
</dbReference>
<evidence type="ECO:0000259" key="6">
    <source>
        <dbReference type="Pfam" id="PF04116"/>
    </source>
</evidence>
<dbReference type="GO" id="GO:0016491">
    <property type="term" value="F:oxidoreductase activity"/>
    <property type="evidence" value="ECO:0007669"/>
    <property type="project" value="InterPro"/>
</dbReference>
<sequence length="309" mass="36069">MLYPGLYPPVCLSLPGRTPRPLFNQFVLTISQLLFTLSPSWERLRPQPVRKISMTFTYDWQASLLTFVILGASIALAQFIAFKVPAFARAREENRSENQRKWRELGKKYHHRVKSSQKIGFVINTAFYIAILPFFVSWEAQPVWRIVLDVFLILMVYDFFYYLVHRFLFHGKGYMRRVHAVHHQARSRVTSIDSYLLHPWEIFIGIALYFATIVVLGLGGLAPFHVATIVISNFIYTQLNQVNHCRIDLNYFPFKTINYIAMKHDAHHLDMHKGNYATITLLYDKLFGTLEVHPLETQPRDEHNNPVNA</sequence>
<evidence type="ECO:0000256" key="2">
    <source>
        <dbReference type="ARBA" id="ARBA00022692"/>
    </source>
</evidence>
<evidence type="ECO:0000256" key="3">
    <source>
        <dbReference type="ARBA" id="ARBA00022989"/>
    </source>
</evidence>
<proteinExistence type="predicted"/>
<dbReference type="AlphaFoldDB" id="A0A5C9A982"/>
<dbReference type="GO" id="GO:0016020">
    <property type="term" value="C:membrane"/>
    <property type="evidence" value="ECO:0007669"/>
    <property type="project" value="UniProtKB-SubCell"/>
</dbReference>
<dbReference type="InterPro" id="IPR006694">
    <property type="entry name" value="Fatty_acid_hydroxylase"/>
</dbReference>
<evidence type="ECO:0000313" key="7">
    <source>
        <dbReference type="EMBL" id="TXS96137.1"/>
    </source>
</evidence>
<evidence type="ECO:0000256" key="1">
    <source>
        <dbReference type="ARBA" id="ARBA00004370"/>
    </source>
</evidence>
<dbReference type="EMBL" id="VRZA01000001">
    <property type="protein sequence ID" value="TXS96137.1"/>
    <property type="molecule type" value="Genomic_DNA"/>
</dbReference>
<dbReference type="GO" id="GO:0008610">
    <property type="term" value="P:lipid biosynthetic process"/>
    <property type="evidence" value="ECO:0007669"/>
    <property type="project" value="InterPro"/>
</dbReference>
<dbReference type="GO" id="GO:0005506">
    <property type="term" value="F:iron ion binding"/>
    <property type="evidence" value="ECO:0007669"/>
    <property type="project" value="InterPro"/>
</dbReference>